<protein>
    <recommendedName>
        <fullName evidence="1">PIN domain-containing protein</fullName>
    </recommendedName>
</protein>
<gene>
    <name evidence="2" type="ORF">SAMN06295905_0640</name>
</gene>
<dbReference type="InterPro" id="IPR002716">
    <property type="entry name" value="PIN_dom"/>
</dbReference>
<sequence length="121" mass="13331">MITLDTSVWIDHLNNVNEQVSEYPDASEVLIPHVIGEIALGTIRDRRRVLDSLNGLSQLIVANTEEVMTTIERHGLAGSGIGFVDANLIASCLLTQDCLLWTRDRRLAAVADRLGLGVRMH</sequence>
<dbReference type="SUPFAM" id="SSF88723">
    <property type="entry name" value="PIN domain-like"/>
    <property type="match status" value="1"/>
</dbReference>
<name>A0A1Y6EI18_9HYPH</name>
<evidence type="ECO:0000313" key="3">
    <source>
        <dbReference type="Proteomes" id="UP000194474"/>
    </source>
</evidence>
<keyword evidence="3" id="KW-1185">Reference proteome</keyword>
<dbReference type="InterPro" id="IPR029060">
    <property type="entry name" value="PIN-like_dom_sf"/>
</dbReference>
<accession>A0A1Y6EI18</accession>
<dbReference type="OrthoDB" id="329172at2"/>
<organism evidence="2 3">
    <name type="scientific">Devosia lucknowensis</name>
    <dbReference type="NCBI Taxonomy" id="1096929"/>
    <lineage>
        <taxon>Bacteria</taxon>
        <taxon>Pseudomonadati</taxon>
        <taxon>Pseudomonadota</taxon>
        <taxon>Alphaproteobacteria</taxon>
        <taxon>Hyphomicrobiales</taxon>
        <taxon>Devosiaceae</taxon>
        <taxon>Devosia</taxon>
    </lineage>
</organism>
<reference evidence="3" key="1">
    <citation type="submission" date="2017-04" db="EMBL/GenBank/DDBJ databases">
        <authorList>
            <person name="Varghese N."/>
            <person name="Submissions S."/>
        </authorList>
    </citation>
    <scope>NUCLEOTIDE SEQUENCE [LARGE SCALE GENOMIC DNA]</scope>
</reference>
<evidence type="ECO:0000259" key="1">
    <source>
        <dbReference type="Pfam" id="PF01850"/>
    </source>
</evidence>
<dbReference type="Pfam" id="PF01850">
    <property type="entry name" value="PIN"/>
    <property type="match status" value="1"/>
</dbReference>
<dbReference type="Gene3D" id="3.40.50.1010">
    <property type="entry name" value="5'-nuclease"/>
    <property type="match status" value="1"/>
</dbReference>
<proteinExistence type="predicted"/>
<dbReference type="AlphaFoldDB" id="A0A1Y6EI18"/>
<evidence type="ECO:0000313" key="2">
    <source>
        <dbReference type="EMBL" id="SMQ62254.1"/>
    </source>
</evidence>
<feature type="domain" description="PIN" evidence="1">
    <location>
        <begin position="2"/>
        <end position="111"/>
    </location>
</feature>
<dbReference type="Proteomes" id="UP000194474">
    <property type="component" value="Unassembled WGS sequence"/>
</dbReference>
<dbReference type="EMBL" id="FXWK01000001">
    <property type="protein sequence ID" value="SMQ62254.1"/>
    <property type="molecule type" value="Genomic_DNA"/>
</dbReference>
<dbReference type="RefSeq" id="WP_086469084.1">
    <property type="nucleotide sequence ID" value="NZ_FXWK01000001.1"/>
</dbReference>